<name>A0A7W9CGK7_9CAUL</name>
<dbReference type="RefSeq" id="WP_183212168.1">
    <property type="nucleotide sequence ID" value="NZ_JACHOR010000001.1"/>
</dbReference>
<dbReference type="Pfam" id="PF20099">
    <property type="entry name" value="DUF6489"/>
    <property type="match status" value="1"/>
</dbReference>
<gene>
    <name evidence="1" type="ORF">GGR13_000841</name>
</gene>
<evidence type="ECO:0000313" key="2">
    <source>
        <dbReference type="Proteomes" id="UP000545037"/>
    </source>
</evidence>
<evidence type="ECO:0008006" key="3">
    <source>
        <dbReference type="Google" id="ProtNLM"/>
    </source>
</evidence>
<reference evidence="1 2" key="1">
    <citation type="submission" date="2020-08" db="EMBL/GenBank/DDBJ databases">
        <title>Genomic Encyclopedia of Type Strains, Phase IV (KMG-IV): sequencing the most valuable type-strain genomes for metagenomic binning, comparative biology and taxonomic classification.</title>
        <authorList>
            <person name="Goeker M."/>
        </authorList>
    </citation>
    <scope>NUCLEOTIDE SEQUENCE [LARGE SCALE GENOMIC DNA]</scope>
    <source>
        <strain evidence="1 2">DSM 4737</strain>
    </source>
</reference>
<dbReference type="AlphaFoldDB" id="A0A7W9CGK7"/>
<organism evidence="1 2">
    <name type="scientific">Brevundimonas variabilis</name>
    <dbReference type="NCBI Taxonomy" id="74312"/>
    <lineage>
        <taxon>Bacteria</taxon>
        <taxon>Pseudomonadati</taxon>
        <taxon>Pseudomonadota</taxon>
        <taxon>Alphaproteobacteria</taxon>
        <taxon>Caulobacterales</taxon>
        <taxon>Caulobacteraceae</taxon>
        <taxon>Brevundimonas</taxon>
    </lineage>
</organism>
<dbReference type="InterPro" id="IPR045502">
    <property type="entry name" value="DUF6489"/>
</dbReference>
<sequence>MKVNIEIECEPAEARAFLGLPNVEPLNDHLVAEMKRRMDENMALMQPEELLKNWTSFGLQAQDQFRRLMEMAATSTKP</sequence>
<proteinExistence type="predicted"/>
<dbReference type="EMBL" id="JACHOR010000001">
    <property type="protein sequence ID" value="MBB5745269.1"/>
    <property type="molecule type" value="Genomic_DNA"/>
</dbReference>
<comment type="caution">
    <text evidence="1">The sequence shown here is derived from an EMBL/GenBank/DDBJ whole genome shotgun (WGS) entry which is preliminary data.</text>
</comment>
<evidence type="ECO:0000313" key="1">
    <source>
        <dbReference type="EMBL" id="MBB5745269.1"/>
    </source>
</evidence>
<protein>
    <recommendedName>
        <fullName evidence="3">Ribosomal protein S1</fullName>
    </recommendedName>
</protein>
<keyword evidence="2" id="KW-1185">Reference proteome</keyword>
<dbReference type="Proteomes" id="UP000545037">
    <property type="component" value="Unassembled WGS sequence"/>
</dbReference>
<accession>A0A7W9CGK7</accession>